<name>A0AA38G7Q7_TAXCH</name>
<gene>
    <name evidence="1" type="ORF">KI387_019680</name>
</gene>
<feature type="non-terminal residue" evidence="1">
    <location>
        <position position="70"/>
    </location>
</feature>
<reference evidence="1 2" key="1">
    <citation type="journal article" date="2021" name="Nat. Plants">
        <title>The Taxus genome provides insights into paclitaxel biosynthesis.</title>
        <authorList>
            <person name="Xiong X."/>
            <person name="Gou J."/>
            <person name="Liao Q."/>
            <person name="Li Y."/>
            <person name="Zhou Q."/>
            <person name="Bi G."/>
            <person name="Li C."/>
            <person name="Du R."/>
            <person name="Wang X."/>
            <person name="Sun T."/>
            <person name="Guo L."/>
            <person name="Liang H."/>
            <person name="Lu P."/>
            <person name="Wu Y."/>
            <person name="Zhang Z."/>
            <person name="Ro D.K."/>
            <person name="Shang Y."/>
            <person name="Huang S."/>
            <person name="Yan J."/>
        </authorList>
    </citation>
    <scope>NUCLEOTIDE SEQUENCE [LARGE SCALE GENOMIC DNA]</scope>
    <source>
        <strain evidence="1">Ta-2019</strain>
    </source>
</reference>
<dbReference type="EMBL" id="JAHRHJ020000004">
    <property type="protein sequence ID" value="KAH9317911.1"/>
    <property type="molecule type" value="Genomic_DNA"/>
</dbReference>
<dbReference type="AlphaFoldDB" id="A0AA38G7Q7"/>
<keyword evidence="2" id="KW-1185">Reference proteome</keyword>
<proteinExistence type="predicted"/>
<feature type="non-terminal residue" evidence="1">
    <location>
        <position position="1"/>
    </location>
</feature>
<accession>A0AA38G7Q7</accession>
<organism evidence="1 2">
    <name type="scientific">Taxus chinensis</name>
    <name type="common">Chinese yew</name>
    <name type="synonym">Taxus wallichiana var. chinensis</name>
    <dbReference type="NCBI Taxonomy" id="29808"/>
    <lineage>
        <taxon>Eukaryota</taxon>
        <taxon>Viridiplantae</taxon>
        <taxon>Streptophyta</taxon>
        <taxon>Embryophyta</taxon>
        <taxon>Tracheophyta</taxon>
        <taxon>Spermatophyta</taxon>
        <taxon>Pinopsida</taxon>
        <taxon>Pinidae</taxon>
        <taxon>Conifers II</taxon>
        <taxon>Cupressales</taxon>
        <taxon>Taxaceae</taxon>
        <taxon>Taxus</taxon>
    </lineage>
</organism>
<evidence type="ECO:0000313" key="2">
    <source>
        <dbReference type="Proteomes" id="UP000824469"/>
    </source>
</evidence>
<evidence type="ECO:0000313" key="1">
    <source>
        <dbReference type="EMBL" id="KAH9317911.1"/>
    </source>
</evidence>
<comment type="caution">
    <text evidence="1">The sequence shown here is derived from an EMBL/GenBank/DDBJ whole genome shotgun (WGS) entry which is preliminary data.</text>
</comment>
<sequence>IIKFLMMGDSAKAKEILLDMFGELDLEARFDEEETDEVQLGRTWLEKEKGKLVYMIDDEEVENLDVDHIV</sequence>
<protein>
    <submittedName>
        <fullName evidence="1">Uncharacterized protein</fullName>
    </submittedName>
</protein>
<dbReference type="Proteomes" id="UP000824469">
    <property type="component" value="Unassembled WGS sequence"/>
</dbReference>